<dbReference type="Proteomes" id="UP001234178">
    <property type="component" value="Unassembled WGS sequence"/>
</dbReference>
<keyword evidence="2" id="KW-1185">Reference proteome</keyword>
<protein>
    <submittedName>
        <fullName evidence="1">Uncharacterized protein</fullName>
    </submittedName>
</protein>
<evidence type="ECO:0000313" key="2">
    <source>
        <dbReference type="Proteomes" id="UP001234178"/>
    </source>
</evidence>
<organism evidence="1 2">
    <name type="scientific">Daphnia magna</name>
    <dbReference type="NCBI Taxonomy" id="35525"/>
    <lineage>
        <taxon>Eukaryota</taxon>
        <taxon>Metazoa</taxon>
        <taxon>Ecdysozoa</taxon>
        <taxon>Arthropoda</taxon>
        <taxon>Crustacea</taxon>
        <taxon>Branchiopoda</taxon>
        <taxon>Diplostraca</taxon>
        <taxon>Cladocera</taxon>
        <taxon>Anomopoda</taxon>
        <taxon>Daphniidae</taxon>
        <taxon>Daphnia</taxon>
    </lineage>
</organism>
<gene>
    <name evidence="1" type="ORF">OUZ56_016357</name>
</gene>
<evidence type="ECO:0000313" key="1">
    <source>
        <dbReference type="EMBL" id="KAK4027347.1"/>
    </source>
</evidence>
<name>A0ABR0AQE8_9CRUS</name>
<accession>A0ABR0AQE8</accession>
<sequence length="85" mass="9392">MIDAMPDWKLDNEINLVFSRHSLKDVARFKGTDDVSTFIRNTTEDVRGILKTGASQSDGIALGAYHCDGIALESLLLIKSIYFDG</sequence>
<proteinExistence type="predicted"/>
<comment type="caution">
    <text evidence="1">The sequence shown here is derived from an EMBL/GenBank/DDBJ whole genome shotgun (WGS) entry which is preliminary data.</text>
</comment>
<reference evidence="1 2" key="1">
    <citation type="journal article" date="2023" name="Nucleic Acids Res.">
        <title>The hologenome of Daphnia magna reveals possible DNA methylation and microbiome-mediated evolution of the host genome.</title>
        <authorList>
            <person name="Chaturvedi A."/>
            <person name="Li X."/>
            <person name="Dhandapani V."/>
            <person name="Marshall H."/>
            <person name="Kissane S."/>
            <person name="Cuenca-Cambronero M."/>
            <person name="Asole G."/>
            <person name="Calvet F."/>
            <person name="Ruiz-Romero M."/>
            <person name="Marangio P."/>
            <person name="Guigo R."/>
            <person name="Rago D."/>
            <person name="Mirbahai L."/>
            <person name="Eastwood N."/>
            <person name="Colbourne J.K."/>
            <person name="Zhou J."/>
            <person name="Mallon E."/>
            <person name="Orsini L."/>
        </authorList>
    </citation>
    <scope>NUCLEOTIDE SEQUENCE [LARGE SCALE GENOMIC DNA]</scope>
    <source>
        <strain evidence="1">LRV0_1</strain>
    </source>
</reference>
<dbReference type="EMBL" id="JAOYFB010000038">
    <property type="protein sequence ID" value="KAK4027347.1"/>
    <property type="molecule type" value="Genomic_DNA"/>
</dbReference>